<evidence type="ECO:0000313" key="3">
    <source>
        <dbReference type="Proteomes" id="UP000319523"/>
    </source>
</evidence>
<evidence type="ECO:0000256" key="1">
    <source>
        <dbReference type="SAM" id="Phobius"/>
    </source>
</evidence>
<proteinExistence type="predicted"/>
<dbReference type="RefSeq" id="WP_141175694.1">
    <property type="nucleotide sequence ID" value="NZ_JBHUFX010000011.1"/>
</dbReference>
<keyword evidence="1" id="KW-0472">Membrane</keyword>
<gene>
    <name evidence="2" type="ORF">FKM52_08065</name>
</gene>
<organism evidence="2 3">
    <name type="scientific">Mixta tenebrionis</name>
    <dbReference type="NCBI Taxonomy" id="2562439"/>
    <lineage>
        <taxon>Bacteria</taxon>
        <taxon>Pseudomonadati</taxon>
        <taxon>Pseudomonadota</taxon>
        <taxon>Gammaproteobacteria</taxon>
        <taxon>Enterobacterales</taxon>
        <taxon>Erwiniaceae</taxon>
        <taxon>Mixta</taxon>
    </lineage>
</organism>
<feature type="transmembrane region" description="Helical" evidence="1">
    <location>
        <begin position="312"/>
        <end position="332"/>
    </location>
</feature>
<feature type="transmembrane region" description="Helical" evidence="1">
    <location>
        <begin position="284"/>
        <end position="300"/>
    </location>
</feature>
<sequence length="364" mass="42864">MKFVSLKIGIRKNRYLYFDPHMTFMLFLFMMLVMIAVALVKESVMKPYFFSDQITIFSFMKLTYSFGPGNSYGSTAYFYKLLGFEQSSVVFALISAMIIVSTFVFIFIKVRGGSMNIFDIGVFLFFCFSSMINLTWQSKDFIVFLIMMPLLITFFNRTAGLLIWTCFAIFYAYYFRTYWFLFLIEFYGMLLLSRYVHKGKWIFIMCLLSLLVLAFGFQYGLGIDVDSFRTEVNDHRLDDSGDGSNTLIRPWFPAGNPVFGWLNVSLTWLTFFVPFPLILMLSPYYVVISFFIILMFRRIWQTLNAALKDRSWPLIVVFSLIIISYTVIQSLFEPDYGSYLRHLSPFYPLMFYVYLSFGKFKKEE</sequence>
<keyword evidence="3" id="KW-1185">Reference proteome</keyword>
<keyword evidence="1" id="KW-1133">Transmembrane helix</keyword>
<feature type="transmembrane region" description="Helical" evidence="1">
    <location>
        <begin position="89"/>
        <end position="110"/>
    </location>
</feature>
<feature type="transmembrane region" description="Helical" evidence="1">
    <location>
        <begin position="202"/>
        <end position="221"/>
    </location>
</feature>
<feature type="transmembrane region" description="Helical" evidence="1">
    <location>
        <begin position="178"/>
        <end position="196"/>
    </location>
</feature>
<feature type="transmembrane region" description="Helical" evidence="1">
    <location>
        <begin position="117"/>
        <end position="136"/>
    </location>
</feature>
<feature type="transmembrane region" description="Helical" evidence="1">
    <location>
        <begin position="258"/>
        <end position="278"/>
    </location>
</feature>
<evidence type="ECO:0000313" key="2">
    <source>
        <dbReference type="EMBL" id="TPW42722.1"/>
    </source>
</evidence>
<dbReference type="OrthoDB" id="9812433at2"/>
<keyword evidence="1" id="KW-0812">Transmembrane</keyword>
<dbReference type="EMBL" id="VHQI01000004">
    <property type="protein sequence ID" value="TPW42722.1"/>
    <property type="molecule type" value="Genomic_DNA"/>
</dbReference>
<feature type="transmembrane region" description="Helical" evidence="1">
    <location>
        <begin position="338"/>
        <end position="357"/>
    </location>
</feature>
<accession>A0A506VB38</accession>
<comment type="caution">
    <text evidence="2">The sequence shown here is derived from an EMBL/GenBank/DDBJ whole genome shotgun (WGS) entry which is preliminary data.</text>
</comment>
<feature type="transmembrane region" description="Helical" evidence="1">
    <location>
        <begin position="142"/>
        <end position="171"/>
    </location>
</feature>
<dbReference type="AlphaFoldDB" id="A0A506VB38"/>
<feature type="transmembrane region" description="Helical" evidence="1">
    <location>
        <begin position="21"/>
        <end position="40"/>
    </location>
</feature>
<name>A0A506VB38_9GAMM</name>
<reference evidence="2 3" key="1">
    <citation type="submission" date="2019-06" db="EMBL/GenBank/DDBJ databases">
        <authorList>
            <person name="Yang Y."/>
        </authorList>
    </citation>
    <scope>NUCLEOTIDE SEQUENCE [LARGE SCALE GENOMIC DNA]</scope>
    <source>
        <strain evidence="2 3">BIT-26</strain>
    </source>
</reference>
<dbReference type="Proteomes" id="UP000319523">
    <property type="component" value="Unassembled WGS sequence"/>
</dbReference>
<protein>
    <submittedName>
        <fullName evidence="2">Uncharacterized protein</fullName>
    </submittedName>
</protein>